<feature type="domain" description="NADP-dependent oxidoreductase" evidence="1">
    <location>
        <begin position="16"/>
        <end position="273"/>
    </location>
</feature>
<dbReference type="Gene3D" id="3.20.20.100">
    <property type="entry name" value="NADP-dependent oxidoreductase domain"/>
    <property type="match status" value="1"/>
</dbReference>
<keyword evidence="4" id="KW-1185">Reference proteome</keyword>
<dbReference type="Proteomes" id="UP000677305">
    <property type="component" value="Chromosome"/>
</dbReference>
<dbReference type="InterPro" id="IPR036812">
    <property type="entry name" value="NAD(P)_OxRdtase_dom_sf"/>
</dbReference>
<dbReference type="InterPro" id="IPR017896">
    <property type="entry name" value="4Fe4S_Fe-S-bd"/>
</dbReference>
<dbReference type="InterPro" id="IPR023210">
    <property type="entry name" value="NADP_OxRdtase_dom"/>
</dbReference>
<organism evidence="3 4">
    <name type="scientific">Vallitalea guaymasensis</name>
    <dbReference type="NCBI Taxonomy" id="1185412"/>
    <lineage>
        <taxon>Bacteria</taxon>
        <taxon>Bacillati</taxon>
        <taxon>Bacillota</taxon>
        <taxon>Clostridia</taxon>
        <taxon>Lachnospirales</taxon>
        <taxon>Vallitaleaceae</taxon>
        <taxon>Vallitalea</taxon>
    </lineage>
</organism>
<dbReference type="RefSeq" id="WP_212692360.1">
    <property type="nucleotide sequence ID" value="NZ_CP058561.1"/>
</dbReference>
<dbReference type="Pfam" id="PF13187">
    <property type="entry name" value="Fer4_9"/>
    <property type="match status" value="1"/>
</dbReference>
<reference evidence="3 4" key="1">
    <citation type="submission" date="2020-07" db="EMBL/GenBank/DDBJ databases">
        <title>Vallitalea guaymasensis genome.</title>
        <authorList>
            <person name="Postec A."/>
        </authorList>
    </citation>
    <scope>NUCLEOTIDE SEQUENCE [LARGE SCALE GENOMIC DNA]</scope>
    <source>
        <strain evidence="3 4">Ra1766G1</strain>
    </source>
</reference>
<evidence type="ECO:0000313" key="3">
    <source>
        <dbReference type="EMBL" id="QUH28093.1"/>
    </source>
</evidence>
<protein>
    <submittedName>
        <fullName evidence="3">Aldo/keto reductase</fullName>
    </submittedName>
</protein>
<gene>
    <name evidence="3" type="ORF">HYG85_03845</name>
</gene>
<dbReference type="PANTHER" id="PTHR43312">
    <property type="entry name" value="D-THREO-ALDOSE 1-DEHYDROGENASE"/>
    <property type="match status" value="1"/>
</dbReference>
<dbReference type="PANTHER" id="PTHR43312:SF1">
    <property type="entry name" value="NADP-DEPENDENT OXIDOREDUCTASE DOMAIN-CONTAINING PROTEIN"/>
    <property type="match status" value="1"/>
</dbReference>
<dbReference type="Pfam" id="PF00248">
    <property type="entry name" value="Aldo_ket_red"/>
    <property type="match status" value="1"/>
</dbReference>
<dbReference type="SUPFAM" id="SSF51430">
    <property type="entry name" value="NAD(P)-linked oxidoreductase"/>
    <property type="match status" value="1"/>
</dbReference>
<sequence length="372" mass="41529">MIYKEYGNTGKKVSAVGFGGMRFDESRSLEENAELVRYANSKGINYFDTAPGYCNDTSELIYGEAFKDMPGQFYVSTKGMPTKLDTAEKAIAAVKRSIERLGVKKIDFYHIWCIRKLEHYELAMKPGGQYEGLLQCQKEGLIDHIVLSSHQTGNEVSKILNDGKIDGILLGVNILNFTYRWEGVQTAYDMGYGVVAMNPLAGGAIPTHEKELSFLAEGNGSATEAALRFVISCPQISVALNGFTNKEHIDMACRIADEAKPMSDQELERIRKMVSQSMNEACTGCGYCDKCPKGIPIPSFMQLYNEKHVFHKSDEQMKNILNDSFEWGILAGKRGLESECIECGLCERECTQHLPIIERLKEISMWAGNQDS</sequence>
<dbReference type="EMBL" id="CP058561">
    <property type="protein sequence ID" value="QUH28093.1"/>
    <property type="molecule type" value="Genomic_DNA"/>
</dbReference>
<evidence type="ECO:0000313" key="4">
    <source>
        <dbReference type="Proteomes" id="UP000677305"/>
    </source>
</evidence>
<evidence type="ECO:0000259" key="1">
    <source>
        <dbReference type="Pfam" id="PF00248"/>
    </source>
</evidence>
<name>A0A8J8M8D3_9FIRM</name>
<evidence type="ECO:0000259" key="2">
    <source>
        <dbReference type="Pfam" id="PF13187"/>
    </source>
</evidence>
<proteinExistence type="predicted"/>
<accession>A0A8J8M8D3</accession>
<feature type="domain" description="4Fe-4S ferredoxin-type" evidence="2">
    <location>
        <begin position="281"/>
        <end position="353"/>
    </location>
</feature>
<dbReference type="KEGG" id="vgu:HYG85_03845"/>
<dbReference type="CDD" id="cd19096">
    <property type="entry name" value="AKR_Fe-S_oxidoreductase"/>
    <property type="match status" value="1"/>
</dbReference>
<dbReference type="SUPFAM" id="SSF46548">
    <property type="entry name" value="alpha-helical ferredoxin"/>
    <property type="match status" value="1"/>
</dbReference>
<dbReference type="AlphaFoldDB" id="A0A8J8M8D3"/>
<dbReference type="InterPro" id="IPR053135">
    <property type="entry name" value="AKR2_Oxidoreductase"/>
</dbReference>